<organism evidence="2 3">
    <name type="scientific">Auraticoccus cholistanensis</name>
    <dbReference type="NCBI Taxonomy" id="2656650"/>
    <lineage>
        <taxon>Bacteria</taxon>
        <taxon>Bacillati</taxon>
        <taxon>Actinomycetota</taxon>
        <taxon>Actinomycetes</taxon>
        <taxon>Propionibacteriales</taxon>
        <taxon>Propionibacteriaceae</taxon>
        <taxon>Auraticoccus</taxon>
    </lineage>
</organism>
<gene>
    <name evidence="2" type="ORF">GC722_08180</name>
</gene>
<evidence type="ECO:0000313" key="2">
    <source>
        <dbReference type="EMBL" id="MVA75999.1"/>
    </source>
</evidence>
<dbReference type="EMBL" id="WPCU01000005">
    <property type="protein sequence ID" value="MVA75999.1"/>
    <property type="molecule type" value="Genomic_DNA"/>
</dbReference>
<comment type="caution">
    <text evidence="2">The sequence shown here is derived from an EMBL/GenBank/DDBJ whole genome shotgun (WGS) entry which is preliminary data.</text>
</comment>
<feature type="domain" description="Cobalamin-independent methionine synthase MetE C-terminal/archaeal" evidence="1">
    <location>
        <begin position="123"/>
        <end position="314"/>
    </location>
</feature>
<dbReference type="Proteomes" id="UP000435304">
    <property type="component" value="Unassembled WGS sequence"/>
</dbReference>
<dbReference type="InterPro" id="IPR038071">
    <property type="entry name" value="UROD/MetE-like_sf"/>
</dbReference>
<dbReference type="GO" id="GO:0003871">
    <property type="term" value="F:5-methyltetrahydropteroyltriglutamate-homocysteine S-methyltransferase activity"/>
    <property type="evidence" value="ECO:0007669"/>
    <property type="project" value="InterPro"/>
</dbReference>
<dbReference type="Pfam" id="PF01717">
    <property type="entry name" value="Meth_synt_2"/>
    <property type="match status" value="1"/>
</dbReference>
<evidence type="ECO:0000259" key="1">
    <source>
        <dbReference type="Pfam" id="PF01717"/>
    </source>
</evidence>
<dbReference type="AlphaFoldDB" id="A0A6A9V0P7"/>
<sequence length="323" mass="33508">MAAALRLTLGELGEADGPGVPYLPELPARGVHAQLLGRSGAVLSGLSLDLQPAGWRLTDGPGVDARRARSLLRQDLDLLEEAAQGYRGAFTLTCAGPWTLAAGIERPRGDRVLADSGARRELGQSLAEGLADLVAEVSRRLPDLELAVQLDEPQLPAVMAGSIRTASGFSRHRRVDRPEVSQALQQVVEAVLAAGGQRVRLHCCAPGLDVALVLGAGVGGLLLDADQLTAADLDRLAEALESGAVEVGLGVQPTAVPDAPLTPDQLATRALRVLQPLELGPDVAGRVLLTPACGLAGWSAAPATRTLRALVRATAVVTEELGR</sequence>
<name>A0A6A9V0P7_9ACTN</name>
<accession>A0A6A9V0P7</accession>
<dbReference type="Gene3D" id="3.20.20.210">
    <property type="match status" value="1"/>
</dbReference>
<dbReference type="SUPFAM" id="SSF51726">
    <property type="entry name" value="UROD/MetE-like"/>
    <property type="match status" value="1"/>
</dbReference>
<evidence type="ECO:0000313" key="3">
    <source>
        <dbReference type="Proteomes" id="UP000435304"/>
    </source>
</evidence>
<dbReference type="InterPro" id="IPR002629">
    <property type="entry name" value="Met_Synth_C/arc"/>
</dbReference>
<proteinExistence type="predicted"/>
<dbReference type="GO" id="GO:0009086">
    <property type="term" value="P:methionine biosynthetic process"/>
    <property type="evidence" value="ECO:0007669"/>
    <property type="project" value="InterPro"/>
</dbReference>
<dbReference type="GO" id="GO:0008270">
    <property type="term" value="F:zinc ion binding"/>
    <property type="evidence" value="ECO:0007669"/>
    <property type="project" value="InterPro"/>
</dbReference>
<protein>
    <submittedName>
        <fullName evidence="2">Methionine synthase</fullName>
    </submittedName>
</protein>
<keyword evidence="3" id="KW-1185">Reference proteome</keyword>
<reference evidence="2 3" key="1">
    <citation type="submission" date="2019-12" db="EMBL/GenBank/DDBJ databases">
        <title>Auraticoccus cholistani sp. nov., an actinomycete isolated from soil of Cholistan desert.</title>
        <authorList>
            <person name="Cheema M.T."/>
        </authorList>
    </citation>
    <scope>NUCLEOTIDE SEQUENCE [LARGE SCALE GENOMIC DNA]</scope>
    <source>
        <strain evidence="2 3">F435</strain>
    </source>
</reference>